<comment type="caution">
    <text evidence="5">The sequence shown here is derived from an EMBL/GenBank/DDBJ whole genome shotgun (WGS) entry which is preliminary data.</text>
</comment>
<feature type="domain" description="Response regulatory" evidence="4">
    <location>
        <begin position="45"/>
        <end position="161"/>
    </location>
</feature>
<dbReference type="Gene3D" id="3.40.50.2300">
    <property type="match status" value="1"/>
</dbReference>
<dbReference type="AlphaFoldDB" id="A0A562RKJ5"/>
<dbReference type="Pfam" id="PF00072">
    <property type="entry name" value="Response_reg"/>
    <property type="match status" value="1"/>
</dbReference>
<evidence type="ECO:0000256" key="3">
    <source>
        <dbReference type="SAM" id="MobiDB-lite"/>
    </source>
</evidence>
<evidence type="ECO:0000313" key="5">
    <source>
        <dbReference type="EMBL" id="TWI68950.1"/>
    </source>
</evidence>
<accession>A0A562RKJ5</accession>
<evidence type="ECO:0000313" key="6">
    <source>
        <dbReference type="Proteomes" id="UP000318431"/>
    </source>
</evidence>
<dbReference type="InterPro" id="IPR050595">
    <property type="entry name" value="Bact_response_regulator"/>
</dbReference>
<dbReference type="CDD" id="cd17569">
    <property type="entry name" value="REC_HupR-like"/>
    <property type="match status" value="1"/>
</dbReference>
<dbReference type="InterPro" id="IPR011006">
    <property type="entry name" value="CheY-like_superfamily"/>
</dbReference>
<dbReference type="SMART" id="SM00448">
    <property type="entry name" value="REC"/>
    <property type="match status" value="1"/>
</dbReference>
<feature type="modified residue" description="4-aspartylphosphate" evidence="2">
    <location>
        <position position="95"/>
    </location>
</feature>
<reference evidence="5 6" key="1">
    <citation type="journal article" date="2015" name="Stand. Genomic Sci.">
        <title>Genomic Encyclopedia of Bacterial and Archaeal Type Strains, Phase III: the genomes of soil and plant-associated and newly described type strains.</title>
        <authorList>
            <person name="Whitman W.B."/>
            <person name="Woyke T."/>
            <person name="Klenk H.P."/>
            <person name="Zhou Y."/>
            <person name="Lilburn T.G."/>
            <person name="Beck B.J."/>
            <person name="De Vos P."/>
            <person name="Vandamme P."/>
            <person name="Eisen J.A."/>
            <person name="Garrity G."/>
            <person name="Hugenholtz P."/>
            <person name="Kyrpides N.C."/>
        </authorList>
    </citation>
    <scope>NUCLEOTIDE SEQUENCE [LARGE SCALE GENOMIC DNA]</scope>
    <source>
        <strain evidence="5 6">CGMCC 1.10822</strain>
    </source>
</reference>
<evidence type="ECO:0000256" key="2">
    <source>
        <dbReference type="PROSITE-ProRule" id="PRU00169"/>
    </source>
</evidence>
<dbReference type="PROSITE" id="PS50110">
    <property type="entry name" value="RESPONSE_REGULATORY"/>
    <property type="match status" value="1"/>
</dbReference>
<feature type="compositionally biased region" description="Gly residues" evidence="3">
    <location>
        <begin position="9"/>
        <end position="19"/>
    </location>
</feature>
<dbReference type="GO" id="GO:0000160">
    <property type="term" value="P:phosphorelay signal transduction system"/>
    <property type="evidence" value="ECO:0007669"/>
    <property type="project" value="InterPro"/>
</dbReference>
<gene>
    <name evidence="5" type="ORF">IP91_00012</name>
</gene>
<protein>
    <submittedName>
        <fullName evidence="5">Two-component system probable response regulator PhcQ</fullName>
    </submittedName>
</protein>
<dbReference type="PANTHER" id="PTHR44591">
    <property type="entry name" value="STRESS RESPONSE REGULATOR PROTEIN 1"/>
    <property type="match status" value="1"/>
</dbReference>
<dbReference type="InterPro" id="IPR001789">
    <property type="entry name" value="Sig_transdc_resp-reg_receiver"/>
</dbReference>
<dbReference type="SUPFAM" id="SSF52172">
    <property type="entry name" value="CheY-like"/>
    <property type="match status" value="1"/>
</dbReference>
<name>A0A562RKJ5_9BURK</name>
<feature type="region of interest" description="Disordered" evidence="3">
    <location>
        <begin position="1"/>
        <end position="35"/>
    </location>
</feature>
<proteinExistence type="predicted"/>
<feature type="compositionally biased region" description="Low complexity" evidence="3">
    <location>
        <begin position="20"/>
        <end position="35"/>
    </location>
</feature>
<sequence>MSGTSIGSGLSGGMNGGMNNGTASGTNSSTGSAMSMGEGTRALPAILYVDDEPTALKYFQRALGSQANVLTAESVEEGKRMLDQHADTIAVLVSDQRMPGAYGNELLFYAWDRYPHIVRILTTAYSEIQHTVEAVNQGQIHRYIQKPWDISALRMEMKQAVDLAKLRREHAQLLREKLLIRQKQAVANRIGTLYALCAGVAGPAGAVPVEAYLSAALCAGLTPPEPDWLMMDYSDLISSEAFRSAAFGSAVRDQLAVLAERGGAPASVFDWLAATFTDGFDRTDGGGTIVHTSRLTEFLETPTASDVSPQHAFWLATLLWLGRHGHTLQMTGGPDGVHLKLVPAESAPTVSQLAGWIEQF</sequence>
<keyword evidence="1 2" id="KW-0597">Phosphoprotein</keyword>
<keyword evidence="6" id="KW-1185">Reference proteome</keyword>
<organism evidence="5 6">
    <name type="scientific">Pseudoduganella lurida</name>
    <dbReference type="NCBI Taxonomy" id="1036180"/>
    <lineage>
        <taxon>Bacteria</taxon>
        <taxon>Pseudomonadati</taxon>
        <taxon>Pseudomonadota</taxon>
        <taxon>Betaproteobacteria</taxon>
        <taxon>Burkholderiales</taxon>
        <taxon>Oxalobacteraceae</taxon>
        <taxon>Telluria group</taxon>
        <taxon>Pseudoduganella</taxon>
    </lineage>
</organism>
<dbReference type="Proteomes" id="UP000318431">
    <property type="component" value="Unassembled WGS sequence"/>
</dbReference>
<evidence type="ECO:0000259" key="4">
    <source>
        <dbReference type="PROSITE" id="PS50110"/>
    </source>
</evidence>
<evidence type="ECO:0000256" key="1">
    <source>
        <dbReference type="ARBA" id="ARBA00022553"/>
    </source>
</evidence>
<dbReference type="PANTHER" id="PTHR44591:SF19">
    <property type="entry name" value="TWO-COMPONENT RESPONSE REGULATOR-RELATED"/>
    <property type="match status" value="1"/>
</dbReference>
<dbReference type="EMBL" id="VLLB01000001">
    <property type="protein sequence ID" value="TWI68950.1"/>
    <property type="molecule type" value="Genomic_DNA"/>
</dbReference>